<keyword evidence="2 5" id="KW-0689">Ribosomal protein</keyword>
<dbReference type="PRINTS" id="PR00064">
    <property type="entry name" value="RIBOSOMALL35"/>
</dbReference>
<protein>
    <recommendedName>
        <fullName evidence="4 5">Large ribosomal subunit protein bL35</fullName>
    </recommendedName>
</protein>
<dbReference type="GO" id="GO:0006412">
    <property type="term" value="P:translation"/>
    <property type="evidence" value="ECO:0007669"/>
    <property type="project" value="UniProtKB-UniRule"/>
</dbReference>
<name>A0A9D1M0Y5_9FIRM</name>
<comment type="caution">
    <text evidence="8">The sequence shown here is derived from an EMBL/GenBank/DDBJ whole genome shotgun (WGS) entry which is preliminary data.</text>
</comment>
<evidence type="ECO:0000313" key="8">
    <source>
        <dbReference type="EMBL" id="HIU51645.1"/>
    </source>
</evidence>
<evidence type="ECO:0000256" key="6">
    <source>
        <dbReference type="RuleBase" id="RU000568"/>
    </source>
</evidence>
<dbReference type="InterPro" id="IPR018265">
    <property type="entry name" value="Ribosomal_bL35_CS"/>
</dbReference>
<dbReference type="Gene3D" id="4.10.410.60">
    <property type="match status" value="1"/>
</dbReference>
<dbReference type="GO" id="GO:0003735">
    <property type="term" value="F:structural constituent of ribosome"/>
    <property type="evidence" value="ECO:0007669"/>
    <property type="project" value="InterPro"/>
</dbReference>
<dbReference type="PROSITE" id="PS00936">
    <property type="entry name" value="RIBOSOMAL_L35"/>
    <property type="match status" value="1"/>
</dbReference>
<sequence>MPKMKTNKAAKKRYSYTAKGKVKRTSANSRHRLATKTSRQKMSRRANAYANKTNEAGIKKLLPFGN</sequence>
<reference evidence="8" key="2">
    <citation type="journal article" date="2021" name="PeerJ">
        <title>Extensive microbial diversity within the chicken gut microbiome revealed by metagenomics and culture.</title>
        <authorList>
            <person name="Gilroy R."/>
            <person name="Ravi A."/>
            <person name="Getino M."/>
            <person name="Pursley I."/>
            <person name="Horton D.L."/>
            <person name="Alikhan N.F."/>
            <person name="Baker D."/>
            <person name="Gharbi K."/>
            <person name="Hall N."/>
            <person name="Watson M."/>
            <person name="Adriaenssens E.M."/>
            <person name="Foster-Nyarko E."/>
            <person name="Jarju S."/>
            <person name="Secka A."/>
            <person name="Antonio M."/>
            <person name="Oren A."/>
            <person name="Chaudhuri R.R."/>
            <person name="La Ragione R."/>
            <person name="Hildebrand F."/>
            <person name="Pallen M.J."/>
        </authorList>
    </citation>
    <scope>NUCLEOTIDE SEQUENCE</scope>
    <source>
        <strain evidence="8">CHK195-15760</strain>
    </source>
</reference>
<evidence type="ECO:0000256" key="3">
    <source>
        <dbReference type="ARBA" id="ARBA00023274"/>
    </source>
</evidence>
<gene>
    <name evidence="5 8" type="primary">rpmI</name>
    <name evidence="8" type="ORF">IAB70_03375</name>
</gene>
<dbReference type="SUPFAM" id="SSF143034">
    <property type="entry name" value="L35p-like"/>
    <property type="match status" value="1"/>
</dbReference>
<evidence type="ECO:0000256" key="5">
    <source>
        <dbReference type="HAMAP-Rule" id="MF_00514"/>
    </source>
</evidence>
<dbReference type="HAMAP" id="MF_00514">
    <property type="entry name" value="Ribosomal_bL35"/>
    <property type="match status" value="1"/>
</dbReference>
<dbReference type="InterPro" id="IPR001706">
    <property type="entry name" value="Ribosomal_bL35"/>
</dbReference>
<dbReference type="PANTHER" id="PTHR33343">
    <property type="entry name" value="54S RIBOSOMAL PROTEIN BL35M"/>
    <property type="match status" value="1"/>
</dbReference>
<dbReference type="InterPro" id="IPR037229">
    <property type="entry name" value="Ribosomal_bL35_sf"/>
</dbReference>
<accession>A0A9D1M0Y5</accession>
<dbReference type="Pfam" id="PF01632">
    <property type="entry name" value="Ribosomal_L35p"/>
    <property type="match status" value="1"/>
</dbReference>
<dbReference type="GO" id="GO:0022625">
    <property type="term" value="C:cytosolic large ribosomal subunit"/>
    <property type="evidence" value="ECO:0007669"/>
    <property type="project" value="TreeGrafter"/>
</dbReference>
<keyword evidence="3 5" id="KW-0687">Ribonucleoprotein</keyword>
<evidence type="ECO:0000256" key="7">
    <source>
        <dbReference type="SAM" id="MobiDB-lite"/>
    </source>
</evidence>
<evidence type="ECO:0000256" key="1">
    <source>
        <dbReference type="ARBA" id="ARBA00006598"/>
    </source>
</evidence>
<evidence type="ECO:0000256" key="4">
    <source>
        <dbReference type="ARBA" id="ARBA00071664"/>
    </source>
</evidence>
<feature type="region of interest" description="Disordered" evidence="7">
    <location>
        <begin position="1"/>
        <end position="45"/>
    </location>
</feature>
<evidence type="ECO:0000256" key="2">
    <source>
        <dbReference type="ARBA" id="ARBA00022980"/>
    </source>
</evidence>
<dbReference type="NCBIfam" id="TIGR00001">
    <property type="entry name" value="rpmI_bact"/>
    <property type="match status" value="1"/>
</dbReference>
<dbReference type="EMBL" id="DVNH01000023">
    <property type="protein sequence ID" value="HIU51645.1"/>
    <property type="molecule type" value="Genomic_DNA"/>
</dbReference>
<dbReference type="AlphaFoldDB" id="A0A9D1M0Y5"/>
<dbReference type="PANTHER" id="PTHR33343:SF1">
    <property type="entry name" value="LARGE RIBOSOMAL SUBUNIT PROTEIN BL35M"/>
    <property type="match status" value="1"/>
</dbReference>
<comment type="similarity">
    <text evidence="1 5 6">Belongs to the bacterial ribosomal protein bL35 family.</text>
</comment>
<dbReference type="InterPro" id="IPR021137">
    <property type="entry name" value="Ribosomal_bL35-like"/>
</dbReference>
<reference evidence="8" key="1">
    <citation type="submission" date="2020-10" db="EMBL/GenBank/DDBJ databases">
        <authorList>
            <person name="Gilroy R."/>
        </authorList>
    </citation>
    <scope>NUCLEOTIDE SEQUENCE</scope>
    <source>
        <strain evidence="8">CHK195-15760</strain>
    </source>
</reference>
<dbReference type="Proteomes" id="UP000824093">
    <property type="component" value="Unassembled WGS sequence"/>
</dbReference>
<feature type="compositionally biased region" description="Basic residues" evidence="7">
    <location>
        <begin position="1"/>
        <end position="44"/>
    </location>
</feature>
<dbReference type="FunFam" id="4.10.410.60:FF:000001">
    <property type="entry name" value="50S ribosomal protein L35"/>
    <property type="match status" value="1"/>
</dbReference>
<organism evidence="8 9">
    <name type="scientific">Candidatus Merdicola faecigallinarum</name>
    <dbReference type="NCBI Taxonomy" id="2840862"/>
    <lineage>
        <taxon>Bacteria</taxon>
        <taxon>Bacillati</taxon>
        <taxon>Bacillota</taxon>
        <taxon>Clostridia</taxon>
        <taxon>Candidatus Merdicola</taxon>
    </lineage>
</organism>
<proteinExistence type="inferred from homology"/>
<evidence type="ECO:0000313" key="9">
    <source>
        <dbReference type="Proteomes" id="UP000824093"/>
    </source>
</evidence>